<comment type="caution">
    <text evidence="2">The sequence shown here is derived from an EMBL/GenBank/DDBJ whole genome shotgun (WGS) entry which is preliminary data.</text>
</comment>
<dbReference type="EMBL" id="QXFY01000508">
    <property type="protein sequence ID" value="KAE9342326.1"/>
    <property type="molecule type" value="Genomic_DNA"/>
</dbReference>
<proteinExistence type="predicted"/>
<organism evidence="2 3">
    <name type="scientific">Phytophthora fragariae</name>
    <dbReference type="NCBI Taxonomy" id="53985"/>
    <lineage>
        <taxon>Eukaryota</taxon>
        <taxon>Sar</taxon>
        <taxon>Stramenopiles</taxon>
        <taxon>Oomycota</taxon>
        <taxon>Peronosporomycetes</taxon>
        <taxon>Peronosporales</taxon>
        <taxon>Peronosporaceae</taxon>
        <taxon>Phytophthora</taxon>
    </lineage>
</organism>
<sequence length="101" mass="10237">MNTMGANNTAEEMNKAGATDTTDELDTAGAPGIMKANDTAEQLKAAVKENDTTAENDVAGVNGSTVVSSTAVVTVDEPRACGERKLANVFGLSAGVVYLSA</sequence>
<name>A0A6G0RVB2_9STRA</name>
<feature type="compositionally biased region" description="Polar residues" evidence="1">
    <location>
        <begin position="1"/>
        <end position="11"/>
    </location>
</feature>
<feature type="region of interest" description="Disordered" evidence="1">
    <location>
        <begin position="1"/>
        <end position="31"/>
    </location>
</feature>
<evidence type="ECO:0000313" key="3">
    <source>
        <dbReference type="Proteomes" id="UP000486351"/>
    </source>
</evidence>
<protein>
    <submittedName>
        <fullName evidence="2">Uncharacterized protein</fullName>
    </submittedName>
</protein>
<dbReference type="Proteomes" id="UP000486351">
    <property type="component" value="Unassembled WGS sequence"/>
</dbReference>
<evidence type="ECO:0000313" key="2">
    <source>
        <dbReference type="EMBL" id="KAE9342326.1"/>
    </source>
</evidence>
<evidence type="ECO:0000256" key="1">
    <source>
        <dbReference type="SAM" id="MobiDB-lite"/>
    </source>
</evidence>
<dbReference type="AlphaFoldDB" id="A0A6G0RVB2"/>
<accession>A0A6G0RVB2</accession>
<reference evidence="2 3" key="1">
    <citation type="submission" date="2018-09" db="EMBL/GenBank/DDBJ databases">
        <title>Genomic investigation of the strawberry pathogen Phytophthora fragariae indicates pathogenicity is determined by transcriptional variation in three key races.</title>
        <authorList>
            <person name="Adams T.M."/>
            <person name="Armitage A.D."/>
            <person name="Sobczyk M.K."/>
            <person name="Bates H.J."/>
            <person name="Dunwell J.M."/>
            <person name="Nellist C.F."/>
            <person name="Harrison R.J."/>
        </authorList>
    </citation>
    <scope>NUCLEOTIDE SEQUENCE [LARGE SCALE GENOMIC DNA]</scope>
    <source>
        <strain evidence="2 3">NOV-77</strain>
    </source>
</reference>
<gene>
    <name evidence="2" type="ORF">PF008_g10206</name>
</gene>